<keyword evidence="7" id="KW-0325">Glycoprotein</keyword>
<gene>
    <name evidence="9" type="ORF">METZ01_LOCUS58380</name>
</gene>
<dbReference type="InterPro" id="IPR024607">
    <property type="entry name" value="Sulfatase_CS"/>
</dbReference>
<sequence>MLFVRCGEAQKETVTVDNRPPNIVVLFADDLGYGDLGNYGHPTIRTTNLDRMATEGQKWTNFYVASPVCSPSRAALLTGRLPMRSGMYGTTERTRVLFPESPQGFPDDEITLAEALSELDYVTGIYGKWHLGHLAESLPTAHGFDQWLGLPYSNDMDLVEHRDEPWPGSIFFDPKSEYWNVPLFRDDAIIERPVDQTLLTKRYTEEAVAFIEANREQSFFLYLPYTMPHVPLFASEAFNNVSRAGLYGDVIEEIDWSVGQILDALRNYGLEENTLVIFTSDNGPWLALDQHGGSAGLLRQGKGTTWEGGVRVPAIFWWPGTITPATVQAIGSSLDVFPTVLALAGGTLPPDRAFDGQDLQPVLKATGDSPRKVLYHYRSGELYAVRKGPFKLHVITEGSYGQGGERVIHNPPLLFHLGEDPGEHFNVANQYPEVVADILTEIETHQAAFNTQPSVFDLRPPAK</sequence>
<evidence type="ECO:0000256" key="4">
    <source>
        <dbReference type="ARBA" id="ARBA00022729"/>
    </source>
</evidence>
<keyword evidence="6" id="KW-0106">Calcium</keyword>
<dbReference type="Gene3D" id="3.40.720.10">
    <property type="entry name" value="Alkaline Phosphatase, subunit A"/>
    <property type="match status" value="1"/>
</dbReference>
<evidence type="ECO:0000256" key="6">
    <source>
        <dbReference type="ARBA" id="ARBA00022837"/>
    </source>
</evidence>
<dbReference type="Pfam" id="PF14707">
    <property type="entry name" value="Sulfatase_C"/>
    <property type="match status" value="1"/>
</dbReference>
<dbReference type="FunFam" id="3.40.720.10:FF:000023">
    <property type="entry name" value="Arylsulfatase A"/>
    <property type="match status" value="1"/>
</dbReference>
<dbReference type="EMBL" id="UINC01003349">
    <property type="protein sequence ID" value="SVA05526.1"/>
    <property type="molecule type" value="Genomic_DNA"/>
</dbReference>
<dbReference type="PANTHER" id="PTHR42693">
    <property type="entry name" value="ARYLSULFATASE FAMILY MEMBER"/>
    <property type="match status" value="1"/>
</dbReference>
<evidence type="ECO:0000256" key="1">
    <source>
        <dbReference type="ARBA" id="ARBA00001913"/>
    </source>
</evidence>
<evidence type="ECO:0000256" key="5">
    <source>
        <dbReference type="ARBA" id="ARBA00022801"/>
    </source>
</evidence>
<dbReference type="InterPro" id="IPR000917">
    <property type="entry name" value="Sulfatase_N"/>
</dbReference>
<keyword evidence="3" id="KW-0479">Metal-binding</keyword>
<feature type="domain" description="Sulfatase N-terminal" evidence="8">
    <location>
        <begin position="21"/>
        <end position="345"/>
    </location>
</feature>
<keyword evidence="4" id="KW-0732">Signal</keyword>
<reference evidence="9" key="1">
    <citation type="submission" date="2018-05" db="EMBL/GenBank/DDBJ databases">
        <authorList>
            <person name="Lanie J.A."/>
            <person name="Ng W.-L."/>
            <person name="Kazmierczak K.M."/>
            <person name="Andrzejewski T.M."/>
            <person name="Davidsen T.M."/>
            <person name="Wayne K.J."/>
            <person name="Tettelin H."/>
            <person name="Glass J.I."/>
            <person name="Rusch D."/>
            <person name="Podicherti R."/>
            <person name="Tsui H.-C.T."/>
            <person name="Winkler M.E."/>
        </authorList>
    </citation>
    <scope>NUCLEOTIDE SEQUENCE</scope>
</reference>
<dbReference type="GO" id="GO:0046872">
    <property type="term" value="F:metal ion binding"/>
    <property type="evidence" value="ECO:0007669"/>
    <property type="project" value="UniProtKB-KW"/>
</dbReference>
<dbReference type="InterPro" id="IPR017850">
    <property type="entry name" value="Alkaline_phosphatase_core_sf"/>
</dbReference>
<keyword evidence="5" id="KW-0378">Hydrolase</keyword>
<dbReference type="CDD" id="cd16026">
    <property type="entry name" value="GALNS_like"/>
    <property type="match status" value="1"/>
</dbReference>
<dbReference type="PANTHER" id="PTHR42693:SF33">
    <property type="entry name" value="ARYLSULFATASE"/>
    <property type="match status" value="1"/>
</dbReference>
<name>A0A381SNF6_9ZZZZ</name>
<accession>A0A381SNF6</accession>
<evidence type="ECO:0000256" key="3">
    <source>
        <dbReference type="ARBA" id="ARBA00022723"/>
    </source>
</evidence>
<dbReference type="AlphaFoldDB" id="A0A381SNF6"/>
<organism evidence="9">
    <name type="scientific">marine metagenome</name>
    <dbReference type="NCBI Taxonomy" id="408172"/>
    <lineage>
        <taxon>unclassified sequences</taxon>
        <taxon>metagenomes</taxon>
        <taxon>ecological metagenomes</taxon>
    </lineage>
</organism>
<evidence type="ECO:0000256" key="2">
    <source>
        <dbReference type="ARBA" id="ARBA00008779"/>
    </source>
</evidence>
<protein>
    <recommendedName>
        <fullName evidence="8">Sulfatase N-terminal domain-containing protein</fullName>
    </recommendedName>
</protein>
<evidence type="ECO:0000313" key="9">
    <source>
        <dbReference type="EMBL" id="SVA05526.1"/>
    </source>
</evidence>
<dbReference type="Gene3D" id="3.30.1120.10">
    <property type="match status" value="1"/>
</dbReference>
<dbReference type="SUPFAM" id="SSF53649">
    <property type="entry name" value="Alkaline phosphatase-like"/>
    <property type="match status" value="1"/>
</dbReference>
<dbReference type="InterPro" id="IPR050738">
    <property type="entry name" value="Sulfatase"/>
</dbReference>
<comment type="similarity">
    <text evidence="2">Belongs to the sulfatase family.</text>
</comment>
<evidence type="ECO:0000259" key="8">
    <source>
        <dbReference type="Pfam" id="PF00884"/>
    </source>
</evidence>
<proteinExistence type="inferred from homology"/>
<evidence type="ECO:0000256" key="7">
    <source>
        <dbReference type="ARBA" id="ARBA00023180"/>
    </source>
</evidence>
<dbReference type="Pfam" id="PF00884">
    <property type="entry name" value="Sulfatase"/>
    <property type="match status" value="1"/>
</dbReference>
<comment type="cofactor">
    <cofactor evidence="1">
        <name>Ca(2+)</name>
        <dbReference type="ChEBI" id="CHEBI:29108"/>
    </cofactor>
</comment>
<dbReference type="PROSITE" id="PS00523">
    <property type="entry name" value="SULFATASE_1"/>
    <property type="match status" value="1"/>
</dbReference>
<dbReference type="GO" id="GO:0004065">
    <property type="term" value="F:arylsulfatase activity"/>
    <property type="evidence" value="ECO:0007669"/>
    <property type="project" value="TreeGrafter"/>
</dbReference>